<evidence type="ECO:0000256" key="3">
    <source>
        <dbReference type="ARBA" id="ARBA00022448"/>
    </source>
</evidence>
<name>A0A059G676_9PROT</name>
<protein>
    <submittedName>
        <fullName evidence="8">RND family efflux transporter MFP subunit</fullName>
    </submittedName>
</protein>
<keyword evidence="5" id="KW-0472">Membrane</keyword>
<keyword evidence="5" id="KW-1133">Transmembrane helix</keyword>
<keyword evidence="9" id="KW-1185">Reference proteome</keyword>
<dbReference type="EMBL" id="ARYL01000019">
    <property type="protein sequence ID" value="KDA01958.1"/>
    <property type="molecule type" value="Genomic_DNA"/>
</dbReference>
<dbReference type="RefSeq" id="WP_051624855.1">
    <property type="nucleotide sequence ID" value="NZ_ARYL01000019.1"/>
</dbReference>
<dbReference type="Pfam" id="PF25917">
    <property type="entry name" value="BSH_RND"/>
    <property type="match status" value="1"/>
</dbReference>
<feature type="coiled-coil region" evidence="4">
    <location>
        <begin position="173"/>
        <end position="200"/>
    </location>
</feature>
<keyword evidence="3" id="KW-0813">Transport</keyword>
<dbReference type="PANTHER" id="PTHR30469:SF12">
    <property type="entry name" value="MULTIDRUG RESISTANCE PROTEIN MDTA"/>
    <property type="match status" value="1"/>
</dbReference>
<evidence type="ECO:0000259" key="6">
    <source>
        <dbReference type="Pfam" id="PF25917"/>
    </source>
</evidence>
<dbReference type="AlphaFoldDB" id="A0A059G676"/>
<comment type="similarity">
    <text evidence="2">Belongs to the membrane fusion protein (MFP) (TC 8.A.1) family.</text>
</comment>
<reference evidence="8 9" key="1">
    <citation type="journal article" date="2014" name="Antonie Van Leeuwenhoek">
        <title>Hyphomonas beringensis sp. nov. and Hyphomonas chukchiensis sp. nov., isolated from surface seawater of the Bering Sea and Chukchi Sea.</title>
        <authorList>
            <person name="Li C."/>
            <person name="Lai Q."/>
            <person name="Li G."/>
            <person name="Dong C."/>
            <person name="Wang J."/>
            <person name="Liao Y."/>
            <person name="Shao Z."/>
        </authorList>
    </citation>
    <scope>NUCLEOTIDE SEQUENCE [LARGE SCALE GENOMIC DNA]</scope>
    <source>
        <strain evidence="8 9">SCH89</strain>
    </source>
</reference>
<evidence type="ECO:0000256" key="2">
    <source>
        <dbReference type="ARBA" id="ARBA00009477"/>
    </source>
</evidence>
<feature type="transmembrane region" description="Helical" evidence="5">
    <location>
        <begin position="21"/>
        <end position="44"/>
    </location>
</feature>
<proteinExistence type="inferred from homology"/>
<dbReference type="Gene3D" id="2.40.30.170">
    <property type="match status" value="1"/>
</dbReference>
<keyword evidence="4" id="KW-0175">Coiled coil</keyword>
<evidence type="ECO:0000256" key="1">
    <source>
        <dbReference type="ARBA" id="ARBA00004196"/>
    </source>
</evidence>
<feature type="domain" description="Multidrug resistance protein MdtA-like C-terminal permuted SH3" evidence="7">
    <location>
        <begin position="341"/>
        <end position="386"/>
    </location>
</feature>
<dbReference type="Pfam" id="PF25967">
    <property type="entry name" value="RND-MFP_C"/>
    <property type="match status" value="1"/>
</dbReference>
<evidence type="ECO:0000259" key="7">
    <source>
        <dbReference type="Pfam" id="PF25967"/>
    </source>
</evidence>
<keyword evidence="5" id="KW-0812">Transmembrane</keyword>
<evidence type="ECO:0000313" key="9">
    <source>
        <dbReference type="Proteomes" id="UP000024942"/>
    </source>
</evidence>
<dbReference type="OrthoDB" id="7811737at2"/>
<dbReference type="InterPro" id="IPR006143">
    <property type="entry name" value="RND_pump_MFP"/>
</dbReference>
<dbReference type="PATRIC" id="fig|1280953.3.peg.2598"/>
<dbReference type="NCBIfam" id="TIGR01730">
    <property type="entry name" value="RND_mfp"/>
    <property type="match status" value="1"/>
</dbReference>
<dbReference type="SUPFAM" id="SSF111369">
    <property type="entry name" value="HlyD-like secretion proteins"/>
    <property type="match status" value="1"/>
</dbReference>
<dbReference type="GO" id="GO:0015562">
    <property type="term" value="F:efflux transmembrane transporter activity"/>
    <property type="evidence" value="ECO:0007669"/>
    <property type="project" value="TreeGrafter"/>
</dbReference>
<evidence type="ECO:0000256" key="4">
    <source>
        <dbReference type="SAM" id="Coils"/>
    </source>
</evidence>
<dbReference type="InterPro" id="IPR058625">
    <property type="entry name" value="MdtA-like_BSH"/>
</dbReference>
<dbReference type="Gene3D" id="1.10.287.470">
    <property type="entry name" value="Helix hairpin bin"/>
    <property type="match status" value="1"/>
</dbReference>
<sequence length="416" mass="43935">MTYAETAQKPPFRLGLLIKRLIFLVLPVLVLIGAAGGFIGMSALKPAPEEKATIIEALPVLTATARKEPVTITVHGQGAVKARSEVSLAAEITGRVVYVSPNFLAGAQFKQGETLVRLEAREYELGIVQAEAAVAQAHTALMQEISEGQIASQGAEQLGISDVSDLTLRRPQRAQAEAQLASAEARLDEARLQLSRTRIVAPFPGRVRQKSVNVGAYVSPGARLGDIYASDVVEIAIALSDADLENLGLGIGFSEASGQKGPPVILEATVAGVSHKWSGRITRTDSGFDPETRVLFAYVEVADPYGKGADNGTPLATGLYVDAVIAGRALDESVVLPRTALRGKASVYVARDDDTLEIRPVNVAFSDRERLVITSGVSAGEKVITSPVRAVAEGMKIKSVDRLETAFAAEASASND</sequence>
<dbReference type="Gene3D" id="2.40.420.20">
    <property type="match status" value="1"/>
</dbReference>
<dbReference type="eggNOG" id="COG0845">
    <property type="taxonomic scope" value="Bacteria"/>
</dbReference>
<dbReference type="Proteomes" id="UP000024942">
    <property type="component" value="Unassembled WGS sequence"/>
</dbReference>
<gene>
    <name evidence="8" type="ORF">HOC_12912</name>
</gene>
<dbReference type="Gene3D" id="2.40.50.100">
    <property type="match status" value="1"/>
</dbReference>
<evidence type="ECO:0000313" key="8">
    <source>
        <dbReference type="EMBL" id="KDA01958.1"/>
    </source>
</evidence>
<organism evidence="8 9">
    <name type="scientific">Hyphomonas oceanitis SCH89</name>
    <dbReference type="NCBI Taxonomy" id="1280953"/>
    <lineage>
        <taxon>Bacteria</taxon>
        <taxon>Pseudomonadati</taxon>
        <taxon>Pseudomonadota</taxon>
        <taxon>Alphaproteobacteria</taxon>
        <taxon>Hyphomonadales</taxon>
        <taxon>Hyphomonadaceae</taxon>
        <taxon>Hyphomonas</taxon>
    </lineage>
</organism>
<dbReference type="STRING" id="1280953.HOC_12912"/>
<comment type="subcellular location">
    <subcellularLocation>
        <location evidence="1">Cell envelope</location>
    </subcellularLocation>
</comment>
<comment type="caution">
    <text evidence="8">The sequence shown here is derived from an EMBL/GenBank/DDBJ whole genome shotgun (WGS) entry which is preliminary data.</text>
</comment>
<dbReference type="PANTHER" id="PTHR30469">
    <property type="entry name" value="MULTIDRUG RESISTANCE PROTEIN MDTA"/>
    <property type="match status" value="1"/>
</dbReference>
<accession>A0A059G676</accession>
<feature type="domain" description="Multidrug resistance protein MdtA-like barrel-sandwich hybrid" evidence="6">
    <location>
        <begin position="86"/>
        <end position="222"/>
    </location>
</feature>
<dbReference type="GO" id="GO:1990281">
    <property type="term" value="C:efflux pump complex"/>
    <property type="evidence" value="ECO:0007669"/>
    <property type="project" value="TreeGrafter"/>
</dbReference>
<evidence type="ECO:0000256" key="5">
    <source>
        <dbReference type="SAM" id="Phobius"/>
    </source>
</evidence>
<dbReference type="InterPro" id="IPR058627">
    <property type="entry name" value="MdtA-like_C"/>
</dbReference>